<evidence type="ECO:0000313" key="2">
    <source>
        <dbReference type="Proteomes" id="UP000189940"/>
    </source>
</evidence>
<sequence length="89" mass="9729">MSAITAALGFYAMQGIKHAGDLVAKTSLINKTDRNDARGIAQMMRVGLFKAVHVKTPASQHRRLLLTSRKLLQRSPEASLLPAHFVAFS</sequence>
<keyword evidence="2" id="KW-1185">Reference proteome</keyword>
<protein>
    <submittedName>
        <fullName evidence="1">Uncharacterized protein</fullName>
    </submittedName>
</protein>
<dbReference type="AlphaFoldDB" id="A0A1V4HU33"/>
<name>A0A1V4HU33_NITVU</name>
<reference evidence="1 2" key="1">
    <citation type="submission" date="2017-02" db="EMBL/GenBank/DDBJ databases">
        <title>Genome sequence of the nitrite-oxidizing bacterium Nitrobacter vulgaris strain Ab1.</title>
        <authorList>
            <person name="Mellbye B.L."/>
            <person name="Davis E.W."/>
            <person name="Spieck E."/>
            <person name="Chang J.H."/>
            <person name="Bottomley P.J."/>
            <person name="Sayavedra-Soto L.A."/>
        </authorList>
    </citation>
    <scope>NUCLEOTIDE SEQUENCE [LARGE SCALE GENOMIC DNA]</scope>
    <source>
        <strain evidence="1 2">Ab1</strain>
    </source>
</reference>
<organism evidence="1 2">
    <name type="scientific">Nitrobacter vulgaris</name>
    <dbReference type="NCBI Taxonomy" id="29421"/>
    <lineage>
        <taxon>Bacteria</taxon>
        <taxon>Pseudomonadati</taxon>
        <taxon>Pseudomonadota</taxon>
        <taxon>Alphaproteobacteria</taxon>
        <taxon>Hyphomicrobiales</taxon>
        <taxon>Nitrobacteraceae</taxon>
        <taxon>Nitrobacter</taxon>
    </lineage>
</organism>
<evidence type="ECO:0000313" key="1">
    <source>
        <dbReference type="EMBL" id="OPH81491.1"/>
    </source>
</evidence>
<proteinExistence type="predicted"/>
<accession>A0A1V4HU33</accession>
<gene>
    <name evidence="1" type="ORF">B2M20_17360</name>
</gene>
<dbReference type="EMBL" id="MWPQ01000061">
    <property type="protein sequence ID" value="OPH81491.1"/>
    <property type="molecule type" value="Genomic_DNA"/>
</dbReference>
<dbReference type="Proteomes" id="UP000189940">
    <property type="component" value="Unassembled WGS sequence"/>
</dbReference>
<comment type="caution">
    <text evidence="1">The sequence shown here is derived from an EMBL/GenBank/DDBJ whole genome shotgun (WGS) entry which is preliminary data.</text>
</comment>
<dbReference type="STRING" id="29421.B2M20_17360"/>